<evidence type="ECO:0000313" key="3">
    <source>
        <dbReference type="Proteomes" id="UP000005143"/>
    </source>
</evidence>
<dbReference type="InterPro" id="IPR001387">
    <property type="entry name" value="Cro/C1-type_HTH"/>
</dbReference>
<comment type="caution">
    <text evidence="2">The sequence shown here is derived from an EMBL/GenBank/DDBJ whole genome shotgun (WGS) entry which is preliminary data.</text>
</comment>
<dbReference type="Gene3D" id="3.30.450.180">
    <property type="match status" value="1"/>
</dbReference>
<dbReference type="Pfam" id="PF17765">
    <property type="entry name" value="MLTR_LBD"/>
    <property type="match status" value="1"/>
</dbReference>
<dbReference type="PROSITE" id="PS50943">
    <property type="entry name" value="HTH_CROC1"/>
    <property type="match status" value="1"/>
</dbReference>
<evidence type="ECO:0000313" key="2">
    <source>
        <dbReference type="EMBL" id="EHN09895.1"/>
    </source>
</evidence>
<dbReference type="OrthoDB" id="4336585at2"/>
<dbReference type="GO" id="GO:0003677">
    <property type="term" value="F:DNA binding"/>
    <property type="evidence" value="ECO:0007669"/>
    <property type="project" value="UniProtKB-KW"/>
</dbReference>
<dbReference type="SUPFAM" id="SSF47413">
    <property type="entry name" value="lambda repressor-like DNA-binding domains"/>
    <property type="match status" value="1"/>
</dbReference>
<proteinExistence type="predicted"/>
<protein>
    <submittedName>
        <fullName evidence="2">Putative DNA-binding protein</fullName>
    </submittedName>
</protein>
<dbReference type="Pfam" id="PF13560">
    <property type="entry name" value="HTH_31"/>
    <property type="match status" value="1"/>
</dbReference>
<dbReference type="PANTHER" id="PTHR35010">
    <property type="entry name" value="BLL4672 PROTEIN-RELATED"/>
    <property type="match status" value="1"/>
</dbReference>
<dbReference type="Proteomes" id="UP000005143">
    <property type="component" value="Unassembled WGS sequence"/>
</dbReference>
<dbReference type="CDD" id="cd00093">
    <property type="entry name" value="HTH_XRE"/>
    <property type="match status" value="1"/>
</dbReference>
<dbReference type="InterPro" id="IPR010982">
    <property type="entry name" value="Lambda_DNA-bd_dom_sf"/>
</dbReference>
<organism evidence="2 3">
    <name type="scientific">Patulibacter medicamentivorans</name>
    <dbReference type="NCBI Taxonomy" id="1097667"/>
    <lineage>
        <taxon>Bacteria</taxon>
        <taxon>Bacillati</taxon>
        <taxon>Actinomycetota</taxon>
        <taxon>Thermoleophilia</taxon>
        <taxon>Solirubrobacterales</taxon>
        <taxon>Patulibacteraceae</taxon>
        <taxon>Patulibacter</taxon>
    </lineage>
</organism>
<dbReference type="PATRIC" id="fig|1097667.3.peg.3225"/>
<dbReference type="EMBL" id="AGUD01000247">
    <property type="protein sequence ID" value="EHN09895.1"/>
    <property type="molecule type" value="Genomic_DNA"/>
</dbReference>
<dbReference type="RefSeq" id="WP_007577150.1">
    <property type="nucleotide sequence ID" value="NZ_AGUD01000247.1"/>
</dbReference>
<sequence length="290" mass="32618">MDRFDRAQLADFLRRRRAALQPEDVGRPRGRRRRTGGLRREEVAELASMSTDYYARLEQRRGPQPSPSMLGAIARGLRLTVDERDHLFRLAGHVPPRSDVRSDHVNPGLRRVLDRLDTPAMVLNDLAEALAQNPLAVALLGDETRFADDPLRRSRFYRWFTDPAEQALHAPEEHERLSRSYAASLRLAIGRHPGDPRGRALVDGLLADSPAFAELWAEHDVSWRRGTEPKTLLHPQVGRLELECQVLVDERDAQMLLVYTATPGTPSAERLRLLGVVGGQFGTLPVEQSA</sequence>
<evidence type="ECO:0000259" key="1">
    <source>
        <dbReference type="PROSITE" id="PS50943"/>
    </source>
</evidence>
<keyword evidence="2" id="KW-0238">DNA-binding</keyword>
<dbReference type="AlphaFoldDB" id="H0E8U0"/>
<keyword evidence="3" id="KW-1185">Reference proteome</keyword>
<dbReference type="SMART" id="SM00530">
    <property type="entry name" value="HTH_XRE"/>
    <property type="match status" value="1"/>
</dbReference>
<reference evidence="2 3" key="1">
    <citation type="journal article" date="2013" name="Biodegradation">
        <title>Quantitative proteomic analysis of ibuprofen-degrading Patulibacter sp. strain I11.</title>
        <authorList>
            <person name="Almeida B."/>
            <person name="Kjeldal H."/>
            <person name="Lolas I."/>
            <person name="Knudsen A.D."/>
            <person name="Carvalho G."/>
            <person name="Nielsen K.L."/>
            <person name="Barreto Crespo M.T."/>
            <person name="Stensballe A."/>
            <person name="Nielsen J.L."/>
        </authorList>
    </citation>
    <scope>NUCLEOTIDE SEQUENCE [LARGE SCALE GENOMIC DNA]</scope>
    <source>
        <strain evidence="2 3">I11</strain>
    </source>
</reference>
<dbReference type="Gene3D" id="1.10.260.40">
    <property type="entry name" value="lambda repressor-like DNA-binding domains"/>
    <property type="match status" value="1"/>
</dbReference>
<name>H0E8U0_9ACTN</name>
<dbReference type="PANTHER" id="PTHR35010:SF2">
    <property type="entry name" value="BLL4672 PROTEIN"/>
    <property type="match status" value="1"/>
</dbReference>
<dbReference type="InterPro" id="IPR041413">
    <property type="entry name" value="MLTR_LBD"/>
</dbReference>
<gene>
    <name evidence="2" type="ORF">PAI11_32540</name>
</gene>
<feature type="domain" description="HTH cro/C1-type" evidence="1">
    <location>
        <begin position="37"/>
        <end position="84"/>
    </location>
</feature>
<accession>H0E8U0</accession>